<name>A0ABW4JXM1_9HYPH</name>
<keyword evidence="5" id="KW-0812">Transmembrane</keyword>
<dbReference type="RefSeq" id="WP_188318753.1">
    <property type="nucleotide sequence ID" value="NZ_JBHUFA010000001.1"/>
</dbReference>
<comment type="subcellular location">
    <subcellularLocation>
        <location evidence="1">Cell outer membrane</location>
    </subcellularLocation>
</comment>
<dbReference type="SUPFAM" id="SSF56954">
    <property type="entry name" value="Outer membrane efflux proteins (OEP)"/>
    <property type="match status" value="1"/>
</dbReference>
<dbReference type="PANTHER" id="PTHR30026:SF20">
    <property type="entry name" value="OUTER MEMBRANE PROTEIN TOLC"/>
    <property type="match status" value="1"/>
</dbReference>
<evidence type="ECO:0000256" key="3">
    <source>
        <dbReference type="ARBA" id="ARBA00022448"/>
    </source>
</evidence>
<gene>
    <name evidence="8" type="ORF">ACFSC7_07905</name>
</gene>
<accession>A0ABW4JXM1</accession>
<evidence type="ECO:0000313" key="9">
    <source>
        <dbReference type="Proteomes" id="UP001597327"/>
    </source>
</evidence>
<dbReference type="InterPro" id="IPR003423">
    <property type="entry name" value="OMP_efflux"/>
</dbReference>
<evidence type="ECO:0000256" key="5">
    <source>
        <dbReference type="ARBA" id="ARBA00022692"/>
    </source>
</evidence>
<keyword evidence="6" id="KW-0472">Membrane</keyword>
<evidence type="ECO:0000313" key="8">
    <source>
        <dbReference type="EMBL" id="MFD1695438.1"/>
    </source>
</evidence>
<proteinExistence type="inferred from homology"/>
<evidence type="ECO:0000256" key="4">
    <source>
        <dbReference type="ARBA" id="ARBA00022452"/>
    </source>
</evidence>
<comment type="similarity">
    <text evidence="2">Belongs to the outer membrane factor (OMF) (TC 1.B.17) family.</text>
</comment>
<comment type="caution">
    <text evidence="8">The sequence shown here is derived from an EMBL/GenBank/DDBJ whole genome shotgun (WGS) entry which is preliminary data.</text>
</comment>
<dbReference type="PANTHER" id="PTHR30026">
    <property type="entry name" value="OUTER MEMBRANE PROTEIN TOLC"/>
    <property type="match status" value="1"/>
</dbReference>
<protein>
    <submittedName>
        <fullName evidence="8">TolC family protein</fullName>
    </submittedName>
</protein>
<keyword evidence="9" id="KW-1185">Reference proteome</keyword>
<dbReference type="EMBL" id="JBHUFA010000001">
    <property type="protein sequence ID" value="MFD1695438.1"/>
    <property type="molecule type" value="Genomic_DNA"/>
</dbReference>
<dbReference type="Pfam" id="PF02321">
    <property type="entry name" value="OEP"/>
    <property type="match status" value="2"/>
</dbReference>
<keyword evidence="4" id="KW-1134">Transmembrane beta strand</keyword>
<dbReference type="Proteomes" id="UP001597327">
    <property type="component" value="Unassembled WGS sequence"/>
</dbReference>
<evidence type="ECO:0000256" key="7">
    <source>
        <dbReference type="ARBA" id="ARBA00023237"/>
    </source>
</evidence>
<sequence length="473" mass="52134">MSIEMASEERLEKIRETGVSASLQESIERKSQAALNADPVLRKIRNNNEEKVTSAAQTATLGELLANTLNRNSRIAAAAKNVDRASAERMNAVLGYAPQVSASYTFERLNEKVISSDNAVYQLGEATYPVLTAGLTLEQPLFDLSRIYAIDYANTQGQKAEIDYLAAIAEASHEVFETYLTATQSKARMASLQVRQAYLERQISGERSLQVNGLGDEVSIASLRGNRADVAAEEALEAATYAEALSTLSRLSGMTIRDVKPIVFPRGLLGMETTVDIDQAVEEALRRNPMMLSSALQVTSARKRRQQALAKDFAPVVNGYFTYENEDRAASRFGGGSHTRDATIGVKVSVPIFNAGGNGYASATTAQEAHAAAIDHYGLARQLETELRSTHQRMIELTRSIQRMDTVVSESRKAFQTERNRLETGESVDLAVATRELSLDKALEKRSFYQAEYLKAWGRLQYLMGKNLLRQEL</sequence>
<keyword evidence="7" id="KW-0998">Cell outer membrane</keyword>
<evidence type="ECO:0000256" key="6">
    <source>
        <dbReference type="ARBA" id="ARBA00023136"/>
    </source>
</evidence>
<organism evidence="8 9">
    <name type="scientific">Roseibium aestuarii</name>
    <dbReference type="NCBI Taxonomy" id="2600299"/>
    <lineage>
        <taxon>Bacteria</taxon>
        <taxon>Pseudomonadati</taxon>
        <taxon>Pseudomonadota</taxon>
        <taxon>Alphaproteobacteria</taxon>
        <taxon>Hyphomicrobiales</taxon>
        <taxon>Stappiaceae</taxon>
        <taxon>Roseibium</taxon>
    </lineage>
</organism>
<reference evidence="9" key="1">
    <citation type="journal article" date="2019" name="Int. J. Syst. Evol. Microbiol.">
        <title>The Global Catalogue of Microorganisms (GCM) 10K type strain sequencing project: providing services to taxonomists for standard genome sequencing and annotation.</title>
        <authorList>
            <consortium name="The Broad Institute Genomics Platform"/>
            <consortium name="The Broad Institute Genome Sequencing Center for Infectious Disease"/>
            <person name="Wu L."/>
            <person name="Ma J."/>
        </authorList>
    </citation>
    <scope>NUCLEOTIDE SEQUENCE [LARGE SCALE GENOMIC DNA]</scope>
    <source>
        <strain evidence="9">JCM 3369</strain>
    </source>
</reference>
<dbReference type="Gene3D" id="1.20.1600.10">
    <property type="entry name" value="Outer membrane efflux proteins (OEP)"/>
    <property type="match status" value="1"/>
</dbReference>
<dbReference type="InterPro" id="IPR051906">
    <property type="entry name" value="TolC-like"/>
</dbReference>
<keyword evidence="3" id="KW-0813">Transport</keyword>
<evidence type="ECO:0000256" key="1">
    <source>
        <dbReference type="ARBA" id="ARBA00004442"/>
    </source>
</evidence>
<evidence type="ECO:0000256" key="2">
    <source>
        <dbReference type="ARBA" id="ARBA00007613"/>
    </source>
</evidence>